<feature type="chain" id="PRO_5046335322" description="Tripartite tricarboxylate transporter substrate binding protein" evidence="2">
    <location>
        <begin position="47"/>
        <end position="348"/>
    </location>
</feature>
<feature type="signal peptide" evidence="2">
    <location>
        <begin position="1"/>
        <end position="46"/>
    </location>
</feature>
<dbReference type="Pfam" id="PF03401">
    <property type="entry name" value="TctC"/>
    <property type="match status" value="1"/>
</dbReference>
<dbReference type="EMBL" id="CAJZAH010000005">
    <property type="protein sequence ID" value="CAG9180302.1"/>
    <property type="molecule type" value="Genomic_DNA"/>
</dbReference>
<dbReference type="InterPro" id="IPR042100">
    <property type="entry name" value="Bug_dom1"/>
</dbReference>
<evidence type="ECO:0000313" key="4">
    <source>
        <dbReference type="Proteomes" id="UP000721236"/>
    </source>
</evidence>
<keyword evidence="4" id="KW-1185">Reference proteome</keyword>
<dbReference type="InterPro" id="IPR006311">
    <property type="entry name" value="TAT_signal"/>
</dbReference>
<evidence type="ECO:0000256" key="1">
    <source>
        <dbReference type="ARBA" id="ARBA00006987"/>
    </source>
</evidence>
<dbReference type="PANTHER" id="PTHR42928:SF5">
    <property type="entry name" value="BLR1237 PROTEIN"/>
    <property type="match status" value="1"/>
</dbReference>
<dbReference type="PIRSF" id="PIRSF017082">
    <property type="entry name" value="YflP"/>
    <property type="match status" value="1"/>
</dbReference>
<dbReference type="Gene3D" id="3.40.190.10">
    <property type="entry name" value="Periplasmic binding protein-like II"/>
    <property type="match status" value="1"/>
</dbReference>
<name>A0ABN7Z321_9BURK</name>
<evidence type="ECO:0000256" key="2">
    <source>
        <dbReference type="SAM" id="SignalP"/>
    </source>
</evidence>
<dbReference type="PANTHER" id="PTHR42928">
    <property type="entry name" value="TRICARBOXYLATE-BINDING PROTEIN"/>
    <property type="match status" value="1"/>
</dbReference>
<dbReference type="InterPro" id="IPR005064">
    <property type="entry name" value="BUG"/>
</dbReference>
<keyword evidence="2" id="KW-0732">Signal</keyword>
<proteinExistence type="inferred from homology"/>
<evidence type="ECO:0000313" key="3">
    <source>
        <dbReference type="EMBL" id="CAG9180302.1"/>
    </source>
</evidence>
<comment type="similarity">
    <text evidence="1">Belongs to the UPF0065 (bug) family.</text>
</comment>
<comment type="caution">
    <text evidence="3">The sequence shown here is derived from an EMBL/GenBank/DDBJ whole genome shotgun (WGS) entry which is preliminary data.</text>
</comment>
<sequence length="348" mass="36474">MSKQQPSHVQQTRTGAAVVSRRRALSTVMSAAALAAMGLAASGASAQDGAYPNKPVTLIVSAAAGGTTDIAARMIAEPLSKALGQPVVVDNRPGGNGGIAASAVQRAKPDGYTLLVQYSGFHVITPLLMKNLQWDPVKDFAPVANLLSAPQVLVVRPSLPVKSLKELVAYAKANPNKLNYASSGNGSLQHVSTELLNQMAGIKITHVPYKGTGPAMTDLLGGSVDLTITTPPPLIPHIAAGKLRPLVVTSKSRIPSLNDVPSAPEAGYADLDVSSWFAMYAPAGTPKAVVDKLAGDIEAIMRTDAFRKKAETLGAEAKFMGPQQLDQYQRAELTRWGKVIKSADIQAE</sequence>
<evidence type="ECO:0008006" key="5">
    <source>
        <dbReference type="Google" id="ProtNLM"/>
    </source>
</evidence>
<dbReference type="CDD" id="cd07012">
    <property type="entry name" value="PBP2_Bug_TTT"/>
    <property type="match status" value="1"/>
</dbReference>
<dbReference type="Proteomes" id="UP000721236">
    <property type="component" value="Unassembled WGS sequence"/>
</dbReference>
<organism evidence="3 4">
    <name type="scientific">Cupriavidus respiraculi</name>
    <dbReference type="NCBI Taxonomy" id="195930"/>
    <lineage>
        <taxon>Bacteria</taxon>
        <taxon>Pseudomonadati</taxon>
        <taxon>Pseudomonadota</taxon>
        <taxon>Betaproteobacteria</taxon>
        <taxon>Burkholderiales</taxon>
        <taxon>Burkholderiaceae</taxon>
        <taxon>Cupriavidus</taxon>
    </lineage>
</organism>
<accession>A0ABN7Z321</accession>
<protein>
    <recommendedName>
        <fullName evidence="5">Tripartite tricarboxylate transporter substrate binding protein</fullName>
    </recommendedName>
</protein>
<dbReference type="SUPFAM" id="SSF53850">
    <property type="entry name" value="Periplasmic binding protein-like II"/>
    <property type="match status" value="1"/>
</dbReference>
<reference evidence="3 4" key="1">
    <citation type="submission" date="2021-08" db="EMBL/GenBank/DDBJ databases">
        <authorList>
            <person name="Peeters C."/>
        </authorList>
    </citation>
    <scope>NUCLEOTIDE SEQUENCE [LARGE SCALE GENOMIC DNA]</scope>
    <source>
        <strain evidence="3 4">LMG 21510</strain>
    </source>
</reference>
<gene>
    <name evidence="3" type="ORF">LMG21510_03987</name>
</gene>
<dbReference type="Gene3D" id="3.40.190.150">
    <property type="entry name" value="Bordetella uptake gene, domain 1"/>
    <property type="match status" value="1"/>
</dbReference>
<dbReference type="PROSITE" id="PS51318">
    <property type="entry name" value="TAT"/>
    <property type="match status" value="1"/>
</dbReference>